<dbReference type="RefSeq" id="WP_354599079.1">
    <property type="nucleotide sequence ID" value="NZ_JBEWZI010000001.1"/>
</dbReference>
<dbReference type="PANTHER" id="PTHR43877:SF2">
    <property type="entry name" value="AMINOALKYLPHOSPHONATE N-ACETYLTRANSFERASE-RELATED"/>
    <property type="match status" value="1"/>
</dbReference>
<dbReference type="PANTHER" id="PTHR43877">
    <property type="entry name" value="AMINOALKYLPHOSPHONATE N-ACETYLTRANSFERASE-RELATED-RELATED"/>
    <property type="match status" value="1"/>
</dbReference>
<gene>
    <name evidence="4" type="ORF">ABXR19_00320</name>
</gene>
<keyword evidence="1 4" id="KW-0808">Transferase</keyword>
<dbReference type="InterPro" id="IPR016181">
    <property type="entry name" value="Acyl_CoA_acyltransferase"/>
</dbReference>
<dbReference type="InterPro" id="IPR000182">
    <property type="entry name" value="GNAT_dom"/>
</dbReference>
<evidence type="ECO:0000313" key="5">
    <source>
        <dbReference type="Proteomes" id="UP001549691"/>
    </source>
</evidence>
<accession>A0ABV2TGB6</accession>
<dbReference type="EMBL" id="JBEWZI010000001">
    <property type="protein sequence ID" value="MET7012615.1"/>
    <property type="molecule type" value="Genomic_DNA"/>
</dbReference>
<name>A0ABV2TGB6_9RHOO</name>
<organism evidence="4 5">
    <name type="scientific">Uliginosibacterium flavum</name>
    <dbReference type="NCBI Taxonomy" id="1396831"/>
    <lineage>
        <taxon>Bacteria</taxon>
        <taxon>Pseudomonadati</taxon>
        <taxon>Pseudomonadota</taxon>
        <taxon>Betaproteobacteria</taxon>
        <taxon>Rhodocyclales</taxon>
        <taxon>Zoogloeaceae</taxon>
        <taxon>Uliginosibacterium</taxon>
    </lineage>
</organism>
<evidence type="ECO:0000313" key="4">
    <source>
        <dbReference type="EMBL" id="MET7012615.1"/>
    </source>
</evidence>
<dbReference type="NCBIfam" id="NF002959">
    <property type="entry name" value="PRK03624.1"/>
    <property type="match status" value="1"/>
</dbReference>
<evidence type="ECO:0000256" key="2">
    <source>
        <dbReference type="ARBA" id="ARBA00023315"/>
    </source>
</evidence>
<keyword evidence="5" id="KW-1185">Reference proteome</keyword>
<dbReference type="Gene3D" id="3.40.630.30">
    <property type="match status" value="1"/>
</dbReference>
<keyword evidence="2 4" id="KW-0012">Acyltransferase</keyword>
<dbReference type="GO" id="GO:0016746">
    <property type="term" value="F:acyltransferase activity"/>
    <property type="evidence" value="ECO:0007669"/>
    <property type="project" value="UniProtKB-KW"/>
</dbReference>
<reference evidence="4 5" key="1">
    <citation type="submission" date="2024-07" db="EMBL/GenBank/DDBJ databases">
        <title>Uliginosibacterium flavum JJ3220;KACC:17644.</title>
        <authorList>
            <person name="Kim M.K."/>
        </authorList>
    </citation>
    <scope>NUCLEOTIDE SEQUENCE [LARGE SCALE GENOMIC DNA]</scope>
    <source>
        <strain evidence="4 5">KACC:17644</strain>
    </source>
</reference>
<proteinExistence type="predicted"/>
<sequence length="138" mass="15015">MHIRPYQIADEAAVIALWQACGLTRVWNNPALDIARKLTVQPELFLVGEIDGEIVASIMAGYEGHRGWVNYLGVAPAQRGKGLARAIMTRVEELLLARGCPKINLQVRADNADALSFYAAIGYGQDAALSLGKRLIVD</sequence>
<dbReference type="CDD" id="cd04301">
    <property type="entry name" value="NAT_SF"/>
    <property type="match status" value="1"/>
</dbReference>
<dbReference type="Pfam" id="PF00583">
    <property type="entry name" value="Acetyltransf_1"/>
    <property type="match status" value="1"/>
</dbReference>
<protein>
    <submittedName>
        <fullName evidence="4">GNAT family acetyltransferase</fullName>
        <ecNumber evidence="4">2.3.1.-</ecNumber>
    </submittedName>
</protein>
<dbReference type="EC" id="2.3.1.-" evidence="4"/>
<dbReference type="Proteomes" id="UP001549691">
    <property type="component" value="Unassembled WGS sequence"/>
</dbReference>
<evidence type="ECO:0000256" key="1">
    <source>
        <dbReference type="ARBA" id="ARBA00022679"/>
    </source>
</evidence>
<feature type="domain" description="N-acetyltransferase" evidence="3">
    <location>
        <begin position="1"/>
        <end position="138"/>
    </location>
</feature>
<comment type="caution">
    <text evidence="4">The sequence shown here is derived from an EMBL/GenBank/DDBJ whole genome shotgun (WGS) entry which is preliminary data.</text>
</comment>
<dbReference type="SUPFAM" id="SSF55729">
    <property type="entry name" value="Acyl-CoA N-acyltransferases (Nat)"/>
    <property type="match status" value="1"/>
</dbReference>
<dbReference type="PROSITE" id="PS51186">
    <property type="entry name" value="GNAT"/>
    <property type="match status" value="1"/>
</dbReference>
<dbReference type="InterPro" id="IPR050832">
    <property type="entry name" value="Bact_Acetyltransf"/>
</dbReference>
<evidence type="ECO:0000259" key="3">
    <source>
        <dbReference type="PROSITE" id="PS51186"/>
    </source>
</evidence>